<dbReference type="RefSeq" id="WP_211356976.1">
    <property type="nucleotide sequence ID" value="NZ_VOOR01000278.1"/>
</dbReference>
<dbReference type="Proteomes" id="UP000321580">
    <property type="component" value="Unassembled WGS sequence"/>
</dbReference>
<dbReference type="Gene3D" id="2.60.40.740">
    <property type="match status" value="1"/>
</dbReference>
<evidence type="ECO:0000313" key="2">
    <source>
        <dbReference type="Proteomes" id="UP000321580"/>
    </source>
</evidence>
<comment type="caution">
    <text evidence="1">The sequence shown here is derived from an EMBL/GenBank/DDBJ whole genome shotgun (WGS) entry which is preliminary data.</text>
</comment>
<feature type="non-terminal residue" evidence="1">
    <location>
        <position position="1"/>
    </location>
</feature>
<sequence length="80" mass="7651">GCTATATGTVSGGSALSLSFIRNNPDCFGGTDGSLLVLGSGGQPPYSYLWSTGGTGSSIGGLGAGPYTVTVTDALGCSEV</sequence>
<protein>
    <submittedName>
        <fullName evidence="1">Adhesin</fullName>
    </submittedName>
</protein>
<proteinExistence type="predicted"/>
<gene>
    <name evidence="1" type="ORF">FRY97_22200</name>
</gene>
<keyword evidence="2" id="KW-1185">Reference proteome</keyword>
<dbReference type="InterPro" id="IPR025667">
    <property type="entry name" value="SprB_repeat"/>
</dbReference>
<name>A0A5C6RF06_9BACT</name>
<feature type="non-terminal residue" evidence="1">
    <location>
        <position position="80"/>
    </location>
</feature>
<dbReference type="Pfam" id="PF13573">
    <property type="entry name" value="SprB"/>
    <property type="match status" value="1"/>
</dbReference>
<reference evidence="1 2" key="1">
    <citation type="submission" date="2019-08" db="EMBL/GenBank/DDBJ databases">
        <title>Genome of Phaeodactylibacter luteus.</title>
        <authorList>
            <person name="Bowman J.P."/>
        </authorList>
    </citation>
    <scope>NUCLEOTIDE SEQUENCE [LARGE SCALE GENOMIC DNA]</scope>
    <source>
        <strain evidence="1 2">KCTC 42180</strain>
    </source>
</reference>
<accession>A0A5C6RF06</accession>
<dbReference type="AlphaFoldDB" id="A0A5C6RF06"/>
<evidence type="ECO:0000313" key="1">
    <source>
        <dbReference type="EMBL" id="TXB51432.1"/>
    </source>
</evidence>
<dbReference type="EMBL" id="VOOR01000278">
    <property type="protein sequence ID" value="TXB51432.1"/>
    <property type="molecule type" value="Genomic_DNA"/>
</dbReference>
<organism evidence="1 2">
    <name type="scientific">Phaeodactylibacter luteus</name>
    <dbReference type="NCBI Taxonomy" id="1564516"/>
    <lineage>
        <taxon>Bacteria</taxon>
        <taxon>Pseudomonadati</taxon>
        <taxon>Bacteroidota</taxon>
        <taxon>Saprospiria</taxon>
        <taxon>Saprospirales</taxon>
        <taxon>Haliscomenobacteraceae</taxon>
        <taxon>Phaeodactylibacter</taxon>
    </lineage>
</organism>